<feature type="region of interest" description="Disordered" evidence="1">
    <location>
        <begin position="1"/>
        <end position="28"/>
    </location>
</feature>
<name>A0ABY7HD20_9BACT</name>
<dbReference type="RefSeq" id="WP_269039531.1">
    <property type="nucleotide sequence ID" value="NZ_CP114040.1"/>
</dbReference>
<dbReference type="EMBL" id="CP114040">
    <property type="protein sequence ID" value="WAS97167.1"/>
    <property type="molecule type" value="Genomic_DNA"/>
</dbReference>
<gene>
    <name evidence="2" type="ORF">O0S08_13550</name>
</gene>
<evidence type="ECO:0000256" key="1">
    <source>
        <dbReference type="SAM" id="MobiDB-lite"/>
    </source>
</evidence>
<organism evidence="2 3">
    <name type="scientific">Nannocystis punicea</name>
    <dbReference type="NCBI Taxonomy" id="2995304"/>
    <lineage>
        <taxon>Bacteria</taxon>
        <taxon>Pseudomonadati</taxon>
        <taxon>Myxococcota</taxon>
        <taxon>Polyangia</taxon>
        <taxon>Nannocystales</taxon>
        <taxon>Nannocystaceae</taxon>
        <taxon>Nannocystis</taxon>
    </lineage>
</organism>
<proteinExistence type="predicted"/>
<dbReference type="Proteomes" id="UP001164459">
    <property type="component" value="Chromosome"/>
</dbReference>
<evidence type="ECO:0000313" key="2">
    <source>
        <dbReference type="EMBL" id="WAS97167.1"/>
    </source>
</evidence>
<protein>
    <submittedName>
        <fullName evidence="2">Uncharacterized protein</fullName>
    </submittedName>
</protein>
<sequence length="68" mass="7353">MATARAKLAAPMTGRSSRSADFETTEGDLETALERAPDEAGREAKQNMVHFIAAIEPRRGSRLRPTPG</sequence>
<keyword evidence="3" id="KW-1185">Reference proteome</keyword>
<reference evidence="2" key="1">
    <citation type="submission" date="2022-11" db="EMBL/GenBank/DDBJ databases">
        <title>Minimal conservation of predation-associated metabolite biosynthetic gene clusters underscores biosynthetic potential of Myxococcota including descriptions for ten novel species: Archangium lansinium sp. nov., Myxococcus landrumus sp. nov., Nannocystis bai.</title>
        <authorList>
            <person name="Ahearne A."/>
            <person name="Stevens C."/>
            <person name="Dowd S."/>
        </authorList>
    </citation>
    <scope>NUCLEOTIDE SEQUENCE</scope>
    <source>
        <strain evidence="2">Fl3</strain>
    </source>
</reference>
<accession>A0ABY7HD20</accession>
<evidence type="ECO:0000313" key="3">
    <source>
        <dbReference type="Proteomes" id="UP001164459"/>
    </source>
</evidence>